<evidence type="ECO:0000259" key="4">
    <source>
        <dbReference type="PROSITE" id="PS51462"/>
    </source>
</evidence>
<dbReference type="InterPro" id="IPR015797">
    <property type="entry name" value="NUDIX_hydrolase-like_dom_sf"/>
</dbReference>
<name>A0A953LDE8_SYMTR</name>
<dbReference type="PANTHER" id="PTHR43046:SF16">
    <property type="entry name" value="ADP-RIBOSE PYROPHOSPHATASE YJHB-RELATED"/>
    <property type="match status" value="1"/>
</dbReference>
<reference evidence="5" key="1">
    <citation type="submission" date="2017-11" db="EMBL/GenBank/DDBJ databases">
        <title>Three new genomes from thermophilic consortium.</title>
        <authorList>
            <person name="Quaggio R."/>
            <person name="Amgarten D."/>
            <person name="Setubal J.C."/>
        </authorList>
    </citation>
    <scope>NUCLEOTIDE SEQUENCE</scope>
    <source>
        <strain evidence="5">ZCTH01-B2</strain>
    </source>
</reference>
<gene>
    <name evidence="5" type="ORF">CWE10_03720</name>
</gene>
<evidence type="ECO:0000256" key="3">
    <source>
        <dbReference type="RuleBase" id="RU003476"/>
    </source>
</evidence>
<comment type="cofactor">
    <cofactor evidence="1">
        <name>Mg(2+)</name>
        <dbReference type="ChEBI" id="CHEBI:18420"/>
    </cofactor>
</comment>
<organism evidence="5 6">
    <name type="scientific">Symbiobacterium thermophilum</name>
    <dbReference type="NCBI Taxonomy" id="2734"/>
    <lineage>
        <taxon>Bacteria</taxon>
        <taxon>Bacillati</taxon>
        <taxon>Bacillota</taxon>
        <taxon>Clostridia</taxon>
        <taxon>Eubacteriales</taxon>
        <taxon>Symbiobacteriaceae</taxon>
        <taxon>Symbiobacterium</taxon>
    </lineage>
</organism>
<proteinExistence type="inferred from homology"/>
<keyword evidence="2 3" id="KW-0378">Hydrolase</keyword>
<dbReference type="InterPro" id="IPR000086">
    <property type="entry name" value="NUDIX_hydrolase_dom"/>
</dbReference>
<comment type="similarity">
    <text evidence="3">Belongs to the Nudix hydrolase family.</text>
</comment>
<dbReference type="AlphaFoldDB" id="A0A953LDE8"/>
<dbReference type="InterPro" id="IPR020476">
    <property type="entry name" value="Nudix_hydrolase"/>
</dbReference>
<protein>
    <recommendedName>
        <fullName evidence="4">Nudix hydrolase domain-containing protein</fullName>
    </recommendedName>
</protein>
<dbReference type="GO" id="GO:0016787">
    <property type="term" value="F:hydrolase activity"/>
    <property type="evidence" value="ECO:0007669"/>
    <property type="project" value="UniProtKB-KW"/>
</dbReference>
<dbReference type="EMBL" id="PIUK01000020">
    <property type="protein sequence ID" value="MBY6275315.1"/>
    <property type="molecule type" value="Genomic_DNA"/>
</dbReference>
<sequence>MQHLRRHLSAGGLVLHEGAILLVRNRRGHWGLPKGHWEPGELLAETAAREVREETGLEVEIGDLAFITEFRNAEAKEHLVQFFFGARLIGGSLSPAPGEISGVKWVPTSEVEQYIRWRPWLEPLRHWLNGGTVKYHAFPDPSRNRIL</sequence>
<feature type="domain" description="Nudix hydrolase" evidence="4">
    <location>
        <begin position="5"/>
        <end position="129"/>
    </location>
</feature>
<dbReference type="Pfam" id="PF00293">
    <property type="entry name" value="NUDIX"/>
    <property type="match status" value="1"/>
</dbReference>
<dbReference type="SUPFAM" id="SSF55811">
    <property type="entry name" value="Nudix"/>
    <property type="match status" value="1"/>
</dbReference>
<comment type="caution">
    <text evidence="5">The sequence shown here is derived from an EMBL/GenBank/DDBJ whole genome shotgun (WGS) entry which is preliminary data.</text>
</comment>
<dbReference type="InterPro" id="IPR020084">
    <property type="entry name" value="NUDIX_hydrolase_CS"/>
</dbReference>
<evidence type="ECO:0000313" key="5">
    <source>
        <dbReference type="EMBL" id="MBY6275315.1"/>
    </source>
</evidence>
<dbReference type="RefSeq" id="WP_273378086.1">
    <property type="nucleotide sequence ID" value="NZ_PIUK01000020.1"/>
</dbReference>
<accession>A0A953LDE8</accession>
<dbReference type="Gene3D" id="3.90.79.10">
    <property type="entry name" value="Nucleoside Triphosphate Pyrophosphohydrolase"/>
    <property type="match status" value="1"/>
</dbReference>
<dbReference type="PANTHER" id="PTHR43046">
    <property type="entry name" value="GDP-MANNOSE MANNOSYL HYDROLASE"/>
    <property type="match status" value="1"/>
</dbReference>
<evidence type="ECO:0000256" key="1">
    <source>
        <dbReference type="ARBA" id="ARBA00001946"/>
    </source>
</evidence>
<evidence type="ECO:0000256" key="2">
    <source>
        <dbReference type="ARBA" id="ARBA00022801"/>
    </source>
</evidence>
<dbReference type="Proteomes" id="UP000732377">
    <property type="component" value="Unassembled WGS sequence"/>
</dbReference>
<dbReference type="PROSITE" id="PS51462">
    <property type="entry name" value="NUDIX"/>
    <property type="match status" value="1"/>
</dbReference>
<dbReference type="PRINTS" id="PR00502">
    <property type="entry name" value="NUDIXFAMILY"/>
</dbReference>
<evidence type="ECO:0000313" key="6">
    <source>
        <dbReference type="Proteomes" id="UP000732377"/>
    </source>
</evidence>
<dbReference type="PROSITE" id="PS00893">
    <property type="entry name" value="NUDIX_BOX"/>
    <property type="match status" value="1"/>
</dbReference>